<feature type="region of interest" description="Disordered" evidence="1">
    <location>
        <begin position="1"/>
        <end position="58"/>
    </location>
</feature>
<proteinExistence type="predicted"/>
<dbReference type="EMBL" id="VVIM01000005">
    <property type="protein sequence ID" value="KAB0798952.1"/>
    <property type="molecule type" value="Genomic_DNA"/>
</dbReference>
<reference evidence="2" key="1">
    <citation type="journal article" date="2016" name="Sci. Rep.">
        <title>Molecular characterization of firefly nuptial gifts: a multi-omics approach sheds light on postcopulatory sexual selection.</title>
        <authorList>
            <person name="Al-Wathiqui N."/>
            <person name="Fallon T.R."/>
            <person name="South A."/>
            <person name="Weng J.K."/>
            <person name="Lewis S.M."/>
        </authorList>
    </citation>
    <scope>NUCLEOTIDE SEQUENCE</scope>
</reference>
<dbReference type="Proteomes" id="UP000327044">
    <property type="component" value="Unassembled WGS sequence"/>
</dbReference>
<feature type="compositionally biased region" description="Polar residues" evidence="1">
    <location>
        <begin position="173"/>
        <end position="187"/>
    </location>
</feature>
<accession>A0A1Y1KSH8</accession>
<dbReference type="InParanoid" id="A0A1Y1KSH8"/>
<protein>
    <submittedName>
        <fullName evidence="2">Uncharacterized protein</fullName>
    </submittedName>
</protein>
<organism evidence="2">
    <name type="scientific">Photinus pyralis</name>
    <name type="common">Common eastern firefly</name>
    <name type="synonym">Lampyris pyralis</name>
    <dbReference type="NCBI Taxonomy" id="7054"/>
    <lineage>
        <taxon>Eukaryota</taxon>
        <taxon>Metazoa</taxon>
        <taxon>Ecdysozoa</taxon>
        <taxon>Arthropoda</taxon>
        <taxon>Hexapoda</taxon>
        <taxon>Insecta</taxon>
        <taxon>Pterygota</taxon>
        <taxon>Neoptera</taxon>
        <taxon>Endopterygota</taxon>
        <taxon>Coleoptera</taxon>
        <taxon>Polyphaga</taxon>
        <taxon>Elateriformia</taxon>
        <taxon>Elateroidea</taxon>
        <taxon>Lampyridae</taxon>
        <taxon>Lampyrinae</taxon>
        <taxon>Photinus</taxon>
    </lineage>
</organism>
<dbReference type="FunCoup" id="A0A1Y1KSH8">
    <property type="interactions" value="65"/>
</dbReference>
<feature type="compositionally biased region" description="Basic and acidic residues" evidence="1">
    <location>
        <begin position="188"/>
        <end position="208"/>
    </location>
</feature>
<feature type="region of interest" description="Disordered" evidence="1">
    <location>
        <begin position="172"/>
        <end position="209"/>
    </location>
</feature>
<evidence type="ECO:0000313" key="2">
    <source>
        <dbReference type="EMBL" id="JAV64352.1"/>
    </source>
</evidence>
<dbReference type="OrthoDB" id="6338233at2759"/>
<reference evidence="3" key="3">
    <citation type="submission" date="2019-08" db="EMBL/GenBank/DDBJ databases">
        <authorList>
            <consortium name="Photinus pyralis genome working group"/>
            <person name="Fallon T.R."/>
            <person name="Sander Lower S.E."/>
            <person name="Weng J.-K."/>
        </authorList>
    </citation>
    <scope>NUCLEOTIDE SEQUENCE</scope>
    <source>
        <strain evidence="3">1611_PpyrPB1</strain>
        <tissue evidence="3">Whole body</tissue>
    </source>
</reference>
<dbReference type="EMBL" id="GEZM01074994">
    <property type="protein sequence ID" value="JAV64352.1"/>
    <property type="molecule type" value="Transcribed_RNA"/>
</dbReference>
<gene>
    <name evidence="3" type="ORF">PPYR_06832</name>
</gene>
<sequence length="236" mass="26654">MEYNQKARGQKHHKNKARYKPKHEGKKKGNDQENQVARRSLEPKKDKSEFSYTSSDDFEDDELISETEAVALNDFTLLAEAPISVGGHFQFKRDRNMEAGCDFKSLSENDLFSLDLNVLQYSLGCVPFYERCGISKDHFTESEIEAMDARAHSNKVQYESYLKLSAIIKKDSGSSSGDFHISQSTNDTDNKITDISTREPHSACEESTHSALGSSKLDVDVNKVELEDWLDDILGN</sequence>
<name>A0A1Y1KSH8_PHOPY</name>
<evidence type="ECO:0000313" key="3">
    <source>
        <dbReference type="EMBL" id="KAB0798952.1"/>
    </source>
</evidence>
<evidence type="ECO:0000256" key="1">
    <source>
        <dbReference type="SAM" id="MobiDB-lite"/>
    </source>
</evidence>
<keyword evidence="4" id="KW-1185">Reference proteome</keyword>
<feature type="compositionally biased region" description="Basic residues" evidence="1">
    <location>
        <begin position="8"/>
        <end position="26"/>
    </location>
</feature>
<reference evidence="3 4" key="2">
    <citation type="journal article" date="2018" name="Elife">
        <title>Firefly genomes illuminate parallel origins of bioluminescence in beetles.</title>
        <authorList>
            <person name="Fallon T.R."/>
            <person name="Lower S.E."/>
            <person name="Chang C.H."/>
            <person name="Bessho-Uehara M."/>
            <person name="Martin G.J."/>
            <person name="Bewick A.J."/>
            <person name="Behringer M."/>
            <person name="Debat H.J."/>
            <person name="Wong I."/>
            <person name="Day J.C."/>
            <person name="Suvorov A."/>
            <person name="Silva C.J."/>
            <person name="Stanger-Hall K.F."/>
            <person name="Hall D.W."/>
            <person name="Schmitz R.J."/>
            <person name="Nelson D.R."/>
            <person name="Lewis S.M."/>
            <person name="Shigenobu S."/>
            <person name="Bybee S.M."/>
            <person name="Larracuente A.M."/>
            <person name="Oba Y."/>
            <person name="Weng J.K."/>
        </authorList>
    </citation>
    <scope>NUCLEOTIDE SEQUENCE [LARGE SCALE GENOMIC DNA]</scope>
    <source>
        <strain evidence="3">1611_PpyrPB1</strain>
        <tissue evidence="3">Whole body</tissue>
    </source>
</reference>
<evidence type="ECO:0000313" key="4">
    <source>
        <dbReference type="Proteomes" id="UP000327044"/>
    </source>
</evidence>
<dbReference type="AlphaFoldDB" id="A0A1Y1KSH8"/>
<feature type="compositionally biased region" description="Basic and acidic residues" evidence="1">
    <location>
        <begin position="39"/>
        <end position="49"/>
    </location>
</feature>